<dbReference type="PROSITE" id="PS50297">
    <property type="entry name" value="ANK_REP_REGION"/>
    <property type="match status" value="3"/>
</dbReference>
<dbReference type="PRINTS" id="PR01415">
    <property type="entry name" value="ANKYRIN"/>
</dbReference>
<evidence type="ECO:0000256" key="2">
    <source>
        <dbReference type="PROSITE-ProRule" id="PRU00023"/>
    </source>
</evidence>
<feature type="domain" description="Galectin" evidence="5">
    <location>
        <begin position="263"/>
        <end position="390"/>
    </location>
</feature>
<evidence type="ECO:0000313" key="6">
    <source>
        <dbReference type="EMBL" id="KAJ3610520.1"/>
    </source>
</evidence>
<dbReference type="InterPro" id="IPR036770">
    <property type="entry name" value="Ankyrin_rpt-contain_sf"/>
</dbReference>
<dbReference type="InterPro" id="IPR001079">
    <property type="entry name" value="Galectin_CRD"/>
</dbReference>
<evidence type="ECO:0000256" key="4">
    <source>
        <dbReference type="SAM" id="MobiDB-lite"/>
    </source>
</evidence>
<dbReference type="SMART" id="SM00276">
    <property type="entry name" value="GLECT"/>
    <property type="match status" value="1"/>
</dbReference>
<dbReference type="PROSITE" id="PS50088">
    <property type="entry name" value="ANK_REPEAT"/>
    <property type="match status" value="3"/>
</dbReference>
<dbReference type="EMBL" id="JANIIK010000038">
    <property type="protein sequence ID" value="KAJ3610520.1"/>
    <property type="molecule type" value="Genomic_DNA"/>
</dbReference>
<dbReference type="InterPro" id="IPR002110">
    <property type="entry name" value="Ankyrin_rpt"/>
</dbReference>
<dbReference type="Gene3D" id="2.60.120.200">
    <property type="match status" value="1"/>
</dbReference>
<accession>A0A9Q0ERY0</accession>
<feature type="repeat" description="ANK" evidence="2">
    <location>
        <begin position="132"/>
        <end position="157"/>
    </location>
</feature>
<dbReference type="SUPFAM" id="SSF48403">
    <property type="entry name" value="Ankyrin repeat"/>
    <property type="match status" value="1"/>
</dbReference>
<dbReference type="SMART" id="SM00908">
    <property type="entry name" value="Gal-bind_lectin"/>
    <property type="match status" value="1"/>
</dbReference>
<reference evidence="6" key="1">
    <citation type="submission" date="2022-07" db="EMBL/GenBank/DDBJ databases">
        <title>Chromosome-level genome of Muraenolepis orangiensis.</title>
        <authorList>
            <person name="Kim J."/>
        </authorList>
    </citation>
    <scope>NUCLEOTIDE SEQUENCE</scope>
    <source>
        <strain evidence="6">KU_S4_2022</strain>
        <tissue evidence="6">Muscle</tissue>
    </source>
</reference>
<dbReference type="Gene3D" id="1.25.40.20">
    <property type="entry name" value="Ankyrin repeat-containing domain"/>
    <property type="match status" value="1"/>
</dbReference>
<feature type="region of interest" description="Disordered" evidence="4">
    <location>
        <begin position="1"/>
        <end position="52"/>
    </location>
</feature>
<keyword evidence="2" id="KW-0040">ANK repeat</keyword>
<evidence type="ECO:0000256" key="1">
    <source>
        <dbReference type="ARBA" id="ARBA00022734"/>
    </source>
</evidence>
<evidence type="ECO:0000256" key="3">
    <source>
        <dbReference type="RuleBase" id="RU102079"/>
    </source>
</evidence>
<dbReference type="InterPro" id="IPR042334">
    <property type="entry name" value="ANKRD31"/>
</dbReference>
<dbReference type="PANTHER" id="PTHR24176">
    <property type="entry name" value="ANKYRIN REPEAT DOMAIN-CONTAINING PROTEIN 31-RELATED"/>
    <property type="match status" value="1"/>
</dbReference>
<keyword evidence="7" id="KW-1185">Reference proteome</keyword>
<dbReference type="SMART" id="SM00248">
    <property type="entry name" value="ANK"/>
    <property type="match status" value="3"/>
</dbReference>
<feature type="repeat" description="ANK" evidence="2">
    <location>
        <begin position="201"/>
        <end position="233"/>
    </location>
</feature>
<dbReference type="Pfam" id="PF12796">
    <property type="entry name" value="Ank_2"/>
    <property type="match status" value="1"/>
</dbReference>
<organism evidence="6 7">
    <name type="scientific">Muraenolepis orangiensis</name>
    <name type="common">Patagonian moray cod</name>
    <dbReference type="NCBI Taxonomy" id="630683"/>
    <lineage>
        <taxon>Eukaryota</taxon>
        <taxon>Metazoa</taxon>
        <taxon>Chordata</taxon>
        <taxon>Craniata</taxon>
        <taxon>Vertebrata</taxon>
        <taxon>Euteleostomi</taxon>
        <taxon>Actinopterygii</taxon>
        <taxon>Neopterygii</taxon>
        <taxon>Teleostei</taxon>
        <taxon>Neoteleostei</taxon>
        <taxon>Acanthomorphata</taxon>
        <taxon>Zeiogadaria</taxon>
        <taxon>Gadariae</taxon>
        <taxon>Gadiformes</taxon>
        <taxon>Muraenolepidoidei</taxon>
        <taxon>Muraenolepididae</taxon>
        <taxon>Muraenolepis</taxon>
    </lineage>
</organism>
<dbReference type="PANTHER" id="PTHR24176:SF14">
    <property type="entry name" value="ANKYRIN REPEAT DOMAIN-CONTAINING PROTEIN 31"/>
    <property type="match status" value="1"/>
</dbReference>
<dbReference type="PROSITE" id="PS51304">
    <property type="entry name" value="GALECTIN"/>
    <property type="match status" value="1"/>
</dbReference>
<evidence type="ECO:0000259" key="5">
    <source>
        <dbReference type="PROSITE" id="PS51304"/>
    </source>
</evidence>
<dbReference type="GO" id="GO:0030246">
    <property type="term" value="F:carbohydrate binding"/>
    <property type="evidence" value="ECO:0007669"/>
    <property type="project" value="UniProtKB-UniRule"/>
</dbReference>
<protein>
    <recommendedName>
        <fullName evidence="3">Galectin</fullName>
    </recommendedName>
</protein>
<dbReference type="Pfam" id="PF00337">
    <property type="entry name" value="Gal-bind_lectin"/>
    <property type="match status" value="1"/>
</dbReference>
<keyword evidence="1 3" id="KW-0430">Lectin</keyword>
<gene>
    <name evidence="6" type="ORF">NHX12_022612</name>
</gene>
<dbReference type="CDD" id="cd00070">
    <property type="entry name" value="GLECT"/>
    <property type="match status" value="1"/>
</dbReference>
<feature type="repeat" description="ANK" evidence="2">
    <location>
        <begin position="168"/>
        <end position="200"/>
    </location>
</feature>
<dbReference type="Proteomes" id="UP001148018">
    <property type="component" value="Unassembled WGS sequence"/>
</dbReference>
<name>A0A9Q0ERY0_9TELE</name>
<evidence type="ECO:0000313" key="7">
    <source>
        <dbReference type="Proteomes" id="UP001148018"/>
    </source>
</evidence>
<dbReference type="InterPro" id="IPR013320">
    <property type="entry name" value="ConA-like_dom_sf"/>
</dbReference>
<sequence length="390" mass="43350">MGLLSVEELVTGKRSDGREPADFTGGVYEAAVNQEKQDDRRSQVEVGGPVPSEEEEVSVAALNTVDDLFNILQLRKRRRARKTPVLRKQPEPEIIPDFVDEELFLSAAMDNKLPVVDKYLSDGGNPDVVDHFQRTALHKAASKGHVEVIKRLLEAGAAGAKITCRDKLRSTPLHVAVRTGHYECAEHLIHCGTDINARDWDGDTPMHDAVRINRFKMIKLLMMHGASLHAKNTDMKTPLEMLNAWQSGAKSLLCNFSEEQTEWIHTAGALPSEEFTVWIHLVFSSVKFSVNLGAGEQDLALHFNPRFQGGSTLVVCNSLVGGCWAQEQRQNCQGLWHGQHVEFLFKLMGDNFRVELPGGQEVLFPNRSGTKVITYVAVEGDLKLSALEVH</sequence>
<proteinExistence type="predicted"/>
<feature type="compositionally biased region" description="Basic and acidic residues" evidence="4">
    <location>
        <begin position="10"/>
        <end position="21"/>
    </location>
</feature>
<dbReference type="OrthoDB" id="426293at2759"/>
<dbReference type="SUPFAM" id="SSF49899">
    <property type="entry name" value="Concanavalin A-like lectins/glucanases"/>
    <property type="match status" value="1"/>
</dbReference>
<dbReference type="AlphaFoldDB" id="A0A9Q0ERY0"/>
<comment type="caution">
    <text evidence="6">The sequence shown here is derived from an EMBL/GenBank/DDBJ whole genome shotgun (WGS) entry which is preliminary data.</text>
</comment>
<dbReference type="Pfam" id="PF00023">
    <property type="entry name" value="Ank"/>
    <property type="match status" value="1"/>
</dbReference>